<dbReference type="PANTHER" id="PTHR48207:SF3">
    <property type="entry name" value="SUCCINATE--HYDROXYMETHYLGLUTARATE COA-TRANSFERASE"/>
    <property type="match status" value="1"/>
</dbReference>
<dbReference type="PANTHER" id="PTHR48207">
    <property type="entry name" value="SUCCINATE--HYDROXYMETHYLGLUTARATE COA-TRANSFERASE"/>
    <property type="match status" value="1"/>
</dbReference>
<dbReference type="InterPro" id="IPR050483">
    <property type="entry name" value="CoA-transferase_III_domain"/>
</dbReference>
<evidence type="ECO:0000256" key="1">
    <source>
        <dbReference type="ARBA" id="ARBA00022679"/>
    </source>
</evidence>
<dbReference type="InterPro" id="IPR003673">
    <property type="entry name" value="CoA-Trfase_fam_III"/>
</dbReference>
<dbReference type="Gene3D" id="3.30.1540.10">
    <property type="entry name" value="formyl-coa transferase, domain 3"/>
    <property type="match status" value="1"/>
</dbReference>
<evidence type="ECO:0008006" key="3">
    <source>
        <dbReference type="Google" id="ProtNLM"/>
    </source>
</evidence>
<proteinExistence type="predicted"/>
<dbReference type="InterPro" id="IPR044855">
    <property type="entry name" value="CoA-Trfase_III_dom3_sf"/>
</dbReference>
<name>A0A382XUJ2_9ZZZZ</name>
<dbReference type="SUPFAM" id="SSF89796">
    <property type="entry name" value="CoA-transferase family III (CaiB/BaiF)"/>
    <property type="match status" value="1"/>
</dbReference>
<dbReference type="InterPro" id="IPR023606">
    <property type="entry name" value="CoA-Trfase_III_dom_1_sf"/>
</dbReference>
<feature type="non-terminal residue" evidence="2">
    <location>
        <position position="1"/>
    </location>
</feature>
<feature type="non-terminal residue" evidence="2">
    <location>
        <position position="268"/>
    </location>
</feature>
<dbReference type="EMBL" id="UINC01170083">
    <property type="protein sequence ID" value="SVD73948.1"/>
    <property type="molecule type" value="Genomic_DNA"/>
</dbReference>
<dbReference type="AlphaFoldDB" id="A0A382XUJ2"/>
<gene>
    <name evidence="2" type="ORF">METZ01_LOCUS426802</name>
</gene>
<dbReference type="GO" id="GO:0008410">
    <property type="term" value="F:CoA-transferase activity"/>
    <property type="evidence" value="ECO:0007669"/>
    <property type="project" value="TreeGrafter"/>
</dbReference>
<protein>
    <recommendedName>
        <fullName evidence="3">Carnitine dehydratase</fullName>
    </recommendedName>
</protein>
<evidence type="ECO:0000313" key="2">
    <source>
        <dbReference type="EMBL" id="SVD73948.1"/>
    </source>
</evidence>
<dbReference type="Pfam" id="PF02515">
    <property type="entry name" value="CoA_transf_3"/>
    <property type="match status" value="1"/>
</dbReference>
<keyword evidence="1" id="KW-0808">Transferase</keyword>
<accession>A0A382XUJ2</accession>
<sequence>ELQPGLIHVAVTSYGRQAPLSDLPSTDLTLMAAGGPPWSCGYDDHALPPVRGWGFQGHQTGSHFAVMSVLTALLHRDISGEGQFVDVSITSALNVTTEAASYSWLVSEETVQRQTGRHAAVTPTGETQMRCADGRYVNTGVPPRFPQDFSSLLAWLGEVGLEEEFPESVFLEMGANWEGPFDLSQIGTDDTITAIFMAGREALQLIAANVTAYEFFTGCQQAGLSVGIIYSPEEAFEDEHFKARGFQVELVHDDLGRTVKYPGAPYKF</sequence>
<dbReference type="Gene3D" id="3.40.50.10540">
    <property type="entry name" value="Crotonobetainyl-coa:carnitine coa-transferase, domain 1"/>
    <property type="match status" value="2"/>
</dbReference>
<organism evidence="2">
    <name type="scientific">marine metagenome</name>
    <dbReference type="NCBI Taxonomy" id="408172"/>
    <lineage>
        <taxon>unclassified sequences</taxon>
        <taxon>metagenomes</taxon>
        <taxon>ecological metagenomes</taxon>
    </lineage>
</organism>
<reference evidence="2" key="1">
    <citation type="submission" date="2018-05" db="EMBL/GenBank/DDBJ databases">
        <authorList>
            <person name="Lanie J.A."/>
            <person name="Ng W.-L."/>
            <person name="Kazmierczak K.M."/>
            <person name="Andrzejewski T.M."/>
            <person name="Davidsen T.M."/>
            <person name="Wayne K.J."/>
            <person name="Tettelin H."/>
            <person name="Glass J.I."/>
            <person name="Rusch D."/>
            <person name="Podicherti R."/>
            <person name="Tsui H.-C.T."/>
            <person name="Winkler M.E."/>
        </authorList>
    </citation>
    <scope>NUCLEOTIDE SEQUENCE</scope>
</reference>